<dbReference type="Pfam" id="PF24517">
    <property type="entry name" value="CBM96"/>
    <property type="match status" value="1"/>
</dbReference>
<gene>
    <name evidence="6" type="ORF">GCM10010468_32980</name>
</gene>
<comment type="caution">
    <text evidence="6">The sequence shown here is derived from an EMBL/GenBank/DDBJ whole genome shotgun (WGS) entry which is preliminary data.</text>
</comment>
<protein>
    <recommendedName>
        <fullName evidence="5">Carbohydrate-binding module family 96 domain-containing protein</fullName>
    </recommendedName>
</protein>
<name>A0ABP6Q9J6_9ACTN</name>
<evidence type="ECO:0000256" key="3">
    <source>
        <dbReference type="ARBA" id="ARBA00022729"/>
    </source>
</evidence>
<feature type="domain" description="Carbohydrate-binding module family 96" evidence="5">
    <location>
        <begin position="53"/>
        <end position="196"/>
    </location>
</feature>
<evidence type="ECO:0000313" key="7">
    <source>
        <dbReference type="Proteomes" id="UP001501237"/>
    </source>
</evidence>
<dbReference type="InterPro" id="IPR055372">
    <property type="entry name" value="CBM96"/>
</dbReference>
<evidence type="ECO:0000256" key="1">
    <source>
        <dbReference type="ARBA" id="ARBA00004613"/>
    </source>
</evidence>
<evidence type="ECO:0000256" key="2">
    <source>
        <dbReference type="ARBA" id="ARBA00022525"/>
    </source>
</evidence>
<dbReference type="EMBL" id="BAAAUV010000007">
    <property type="protein sequence ID" value="GAA3213171.1"/>
    <property type="molecule type" value="Genomic_DNA"/>
</dbReference>
<keyword evidence="7" id="KW-1185">Reference proteome</keyword>
<sequence length="343" mass="36443">MRLRLTTMTAVAALALSVTQAPAADALPSAPAKAPVAKAAAKVPAPVNRIGWAYVKSTTPNKGYVFKKTSLPIGRKGKAVYRSFLRMNLSSAMDATKITSAKLRLPVLSPNPCKKNKNFAVQVFITSGLTKSVTWKKQPKGKRWQWLKVKCSGKRLEVNVTKAAQKAVDAGRDYISFGLRADSEKDPRKFMTFSRNAQLLIKATFEEDPGGGNDPGPDPSVHVPVNVGNATAAGQGCGVGAGRPTIATPYVTFGGTTSDADGGFLGLRAEWRKGADGAVAGANSKLRFTDPNEAVGFTVTTGEVLTDGVYQWRVQGFDDVKGGAWTDWCEFEVTLPVVPPVAG</sequence>
<feature type="signal peptide" evidence="4">
    <location>
        <begin position="1"/>
        <end position="23"/>
    </location>
</feature>
<dbReference type="Proteomes" id="UP001501237">
    <property type="component" value="Unassembled WGS sequence"/>
</dbReference>
<reference evidence="7" key="1">
    <citation type="journal article" date="2019" name="Int. J. Syst. Evol. Microbiol.">
        <title>The Global Catalogue of Microorganisms (GCM) 10K type strain sequencing project: providing services to taxonomists for standard genome sequencing and annotation.</title>
        <authorList>
            <consortium name="The Broad Institute Genomics Platform"/>
            <consortium name="The Broad Institute Genome Sequencing Center for Infectious Disease"/>
            <person name="Wu L."/>
            <person name="Ma J."/>
        </authorList>
    </citation>
    <scope>NUCLEOTIDE SEQUENCE [LARGE SCALE GENOMIC DNA]</scope>
    <source>
        <strain evidence="7">JCM 9377</strain>
    </source>
</reference>
<organism evidence="6 7">
    <name type="scientific">Actinocorallia longicatena</name>
    <dbReference type="NCBI Taxonomy" id="111803"/>
    <lineage>
        <taxon>Bacteria</taxon>
        <taxon>Bacillati</taxon>
        <taxon>Actinomycetota</taxon>
        <taxon>Actinomycetes</taxon>
        <taxon>Streptosporangiales</taxon>
        <taxon>Thermomonosporaceae</taxon>
        <taxon>Actinocorallia</taxon>
    </lineage>
</organism>
<evidence type="ECO:0000259" key="5">
    <source>
        <dbReference type="Pfam" id="PF24517"/>
    </source>
</evidence>
<evidence type="ECO:0000313" key="6">
    <source>
        <dbReference type="EMBL" id="GAA3213171.1"/>
    </source>
</evidence>
<keyword evidence="2" id="KW-0964">Secreted</keyword>
<keyword evidence="3 4" id="KW-0732">Signal</keyword>
<feature type="chain" id="PRO_5046026493" description="Carbohydrate-binding module family 96 domain-containing protein" evidence="4">
    <location>
        <begin position="24"/>
        <end position="343"/>
    </location>
</feature>
<dbReference type="RefSeq" id="WP_344828945.1">
    <property type="nucleotide sequence ID" value="NZ_BAAAUV010000007.1"/>
</dbReference>
<accession>A0ABP6Q9J6</accession>
<dbReference type="NCBIfam" id="NF033679">
    <property type="entry name" value="DNRLRE_dom"/>
    <property type="match status" value="1"/>
</dbReference>
<comment type="subcellular location">
    <subcellularLocation>
        <location evidence="1">Secreted</location>
    </subcellularLocation>
</comment>
<proteinExistence type="predicted"/>
<evidence type="ECO:0000256" key="4">
    <source>
        <dbReference type="SAM" id="SignalP"/>
    </source>
</evidence>